<dbReference type="SUPFAM" id="SSF51735">
    <property type="entry name" value="NAD(P)-binding Rossmann-fold domains"/>
    <property type="match status" value="1"/>
</dbReference>
<dbReference type="InterPro" id="IPR002347">
    <property type="entry name" value="SDR_fam"/>
</dbReference>
<dbReference type="InterPro" id="IPR036291">
    <property type="entry name" value="NAD(P)-bd_dom_sf"/>
</dbReference>
<dbReference type="PANTHER" id="PTHR42760">
    <property type="entry name" value="SHORT-CHAIN DEHYDROGENASES/REDUCTASES FAMILY MEMBER"/>
    <property type="match status" value="1"/>
</dbReference>
<dbReference type="PRINTS" id="PR00081">
    <property type="entry name" value="GDHRDH"/>
</dbReference>
<protein>
    <submittedName>
        <fullName evidence="3">Uncharacterized protein</fullName>
    </submittedName>
</protein>
<sequence>MLAETAQLVAGGSIHVLVNNAGVLEEWKAINDTDPSEWQRTWMVNVRGIFLATKALLPSMLAHKGGTIINISSIGGLLTRTGASAYQMSKTDVTRFTAFLDADHSSQGIRTFALEPGNVSTDLALCMPEDLHHILVDKPELSGAACVYLTTSSDASLVVKQTTCKAAMSLQTGI</sequence>
<accession>A0AAW1PG63</accession>
<comment type="similarity">
    <text evidence="1">Belongs to the short-chain dehydrogenases/reductases (SDR) family.</text>
</comment>
<dbReference type="EMBL" id="JALJOQ010000030">
    <property type="protein sequence ID" value="KAK9807466.1"/>
    <property type="molecule type" value="Genomic_DNA"/>
</dbReference>
<dbReference type="CDD" id="cd05233">
    <property type="entry name" value="SDR_c"/>
    <property type="match status" value="1"/>
</dbReference>
<reference evidence="3 4" key="1">
    <citation type="journal article" date="2024" name="Nat. Commun.">
        <title>Phylogenomics reveals the evolutionary origins of lichenization in chlorophyte algae.</title>
        <authorList>
            <person name="Puginier C."/>
            <person name="Libourel C."/>
            <person name="Otte J."/>
            <person name="Skaloud P."/>
            <person name="Haon M."/>
            <person name="Grisel S."/>
            <person name="Petersen M."/>
            <person name="Berrin J.G."/>
            <person name="Delaux P.M."/>
            <person name="Dal Grande F."/>
            <person name="Keller J."/>
        </authorList>
    </citation>
    <scope>NUCLEOTIDE SEQUENCE [LARGE SCALE GENOMIC DNA]</scope>
    <source>
        <strain evidence="3 4">SAG 2036</strain>
    </source>
</reference>
<proteinExistence type="inferred from homology"/>
<organism evidence="3 4">
    <name type="scientific">Symbiochloris irregularis</name>
    <dbReference type="NCBI Taxonomy" id="706552"/>
    <lineage>
        <taxon>Eukaryota</taxon>
        <taxon>Viridiplantae</taxon>
        <taxon>Chlorophyta</taxon>
        <taxon>core chlorophytes</taxon>
        <taxon>Trebouxiophyceae</taxon>
        <taxon>Trebouxiales</taxon>
        <taxon>Trebouxiaceae</taxon>
        <taxon>Symbiochloris</taxon>
    </lineage>
</organism>
<evidence type="ECO:0000256" key="1">
    <source>
        <dbReference type="ARBA" id="ARBA00006484"/>
    </source>
</evidence>
<keyword evidence="2" id="KW-0560">Oxidoreductase</keyword>
<dbReference type="AlphaFoldDB" id="A0AAW1PG63"/>
<dbReference type="PANTHER" id="PTHR42760:SF37">
    <property type="entry name" value="CLAVALDEHYDE DEHYDROGENASE"/>
    <property type="match status" value="1"/>
</dbReference>
<dbReference type="Proteomes" id="UP001465755">
    <property type="component" value="Unassembled WGS sequence"/>
</dbReference>
<dbReference type="PRINTS" id="PR00080">
    <property type="entry name" value="SDRFAMILY"/>
</dbReference>
<dbReference type="GO" id="GO:0016616">
    <property type="term" value="F:oxidoreductase activity, acting on the CH-OH group of donors, NAD or NADP as acceptor"/>
    <property type="evidence" value="ECO:0007669"/>
    <property type="project" value="TreeGrafter"/>
</dbReference>
<comment type="caution">
    <text evidence="3">The sequence shown here is derived from an EMBL/GenBank/DDBJ whole genome shotgun (WGS) entry which is preliminary data.</text>
</comment>
<evidence type="ECO:0000313" key="3">
    <source>
        <dbReference type="EMBL" id="KAK9807466.1"/>
    </source>
</evidence>
<evidence type="ECO:0000313" key="4">
    <source>
        <dbReference type="Proteomes" id="UP001465755"/>
    </source>
</evidence>
<keyword evidence="4" id="KW-1185">Reference proteome</keyword>
<evidence type="ECO:0000256" key="2">
    <source>
        <dbReference type="ARBA" id="ARBA00023002"/>
    </source>
</evidence>
<name>A0AAW1PG63_9CHLO</name>
<dbReference type="Gene3D" id="3.40.50.720">
    <property type="entry name" value="NAD(P)-binding Rossmann-like Domain"/>
    <property type="match status" value="1"/>
</dbReference>
<dbReference type="Pfam" id="PF00106">
    <property type="entry name" value="adh_short"/>
    <property type="match status" value="1"/>
</dbReference>
<gene>
    <name evidence="3" type="ORF">WJX73_010898</name>
</gene>